<feature type="compositionally biased region" description="Polar residues" evidence="6">
    <location>
        <begin position="46"/>
        <end position="69"/>
    </location>
</feature>
<keyword evidence="4 7" id="KW-1133">Transmembrane helix</keyword>
<feature type="transmembrane region" description="Helical" evidence="7">
    <location>
        <begin position="538"/>
        <end position="559"/>
    </location>
</feature>
<feature type="compositionally biased region" description="Polar residues" evidence="6">
    <location>
        <begin position="13"/>
        <end position="24"/>
    </location>
</feature>
<feature type="transmembrane region" description="Helical" evidence="7">
    <location>
        <begin position="388"/>
        <end position="410"/>
    </location>
</feature>
<evidence type="ECO:0000256" key="3">
    <source>
        <dbReference type="ARBA" id="ARBA00022692"/>
    </source>
</evidence>
<gene>
    <name evidence="9" type="ORF">HDK90DRAFT_460263</name>
</gene>
<keyword evidence="5 7" id="KW-0472">Membrane</keyword>
<feature type="transmembrane region" description="Helical" evidence="7">
    <location>
        <begin position="261"/>
        <end position="280"/>
    </location>
</feature>
<feature type="transmembrane region" description="Helical" evidence="7">
    <location>
        <begin position="197"/>
        <end position="218"/>
    </location>
</feature>
<feature type="region of interest" description="Disordered" evidence="6">
    <location>
        <begin position="569"/>
        <end position="590"/>
    </location>
</feature>
<feature type="transmembrane region" description="Helical" evidence="7">
    <location>
        <begin position="105"/>
        <end position="125"/>
    </location>
</feature>
<protein>
    <submittedName>
        <fullName evidence="9">Major facilitator superfamily domain-containing protein</fullName>
    </submittedName>
</protein>
<keyword evidence="10" id="KW-1185">Reference proteome</keyword>
<dbReference type="Proteomes" id="UP001492380">
    <property type="component" value="Unassembled WGS sequence"/>
</dbReference>
<organism evidence="9 10">
    <name type="scientific">Phyllosticta capitalensis</name>
    <dbReference type="NCBI Taxonomy" id="121624"/>
    <lineage>
        <taxon>Eukaryota</taxon>
        <taxon>Fungi</taxon>
        <taxon>Dikarya</taxon>
        <taxon>Ascomycota</taxon>
        <taxon>Pezizomycotina</taxon>
        <taxon>Dothideomycetes</taxon>
        <taxon>Dothideomycetes incertae sedis</taxon>
        <taxon>Botryosphaeriales</taxon>
        <taxon>Phyllostictaceae</taxon>
        <taxon>Phyllosticta</taxon>
    </lineage>
</organism>
<sequence>MIRIVESNENDQLESALTSFSPTQKIPLHEPPEIGSKDEKEHGNSDHVSTQVTSTSGSPKASNEQSLSQDAAARPLQEHAQDLEAQESTAQACLYSVFPLATKRYIVFMVAWAGFFSPLSGNIYYPALNTLSRDLNVSKELVNLTLTSYSIFQGLAPTIFGDLADMAGRRPAYIIGFVIYIAACVGIALQHSYPALFVLRCFQSTGSSATIALGNGVVADIATTAERGTWMGWATVGPMIGPAVGPLVGGILAQFLGWRSIFWFLAIIGSLYLIAFAITVPETGRNVVGNGSIAPQGWNMSLLNYLAVRKAAAASTTTGTNPHDARTALAQSRKLRWPNPLNTLRVLNEPDLRLLILLNSLIYTAFINVLASAPYLLSDTYAFNDLQIGLSFLPFGVGGFVAPVVNGYLLDANYARISRAMGRAVDRRREDDDDAMASFPLERARIEVAAPLLLLGLATLTAYGWTMHAEAALAAPLVLLFVLGVSLTGAFNVLNVLLVDLYPLAPATATAAQNLTRCLFSAAGSAVIIFLIKSMGRGWCFTFHALVILCVSPVLVALVRRGPRWRDQRRRREACRKGGEEPKEGEAKDG</sequence>
<dbReference type="EMBL" id="JBBWRZ010000013">
    <property type="protein sequence ID" value="KAK8223835.1"/>
    <property type="molecule type" value="Genomic_DNA"/>
</dbReference>
<feature type="transmembrane region" description="Helical" evidence="7">
    <location>
        <begin position="477"/>
        <end position="502"/>
    </location>
</feature>
<reference evidence="9 10" key="1">
    <citation type="submission" date="2024-04" db="EMBL/GenBank/DDBJ databases">
        <title>Phyllosticta paracitricarpa is synonymous to the EU quarantine fungus P. citricarpa based on phylogenomic analyses.</title>
        <authorList>
            <consortium name="Lawrence Berkeley National Laboratory"/>
            <person name="Van Ingen-Buijs V.A."/>
            <person name="Van Westerhoven A.C."/>
            <person name="Haridas S."/>
            <person name="Skiadas P."/>
            <person name="Martin F."/>
            <person name="Groenewald J.Z."/>
            <person name="Crous P.W."/>
            <person name="Seidl M.F."/>
        </authorList>
    </citation>
    <scope>NUCLEOTIDE SEQUENCE [LARGE SCALE GENOMIC DNA]</scope>
    <source>
        <strain evidence="9 10">CBS 123374</strain>
    </source>
</reference>
<comment type="subcellular location">
    <subcellularLocation>
        <location evidence="1">Membrane</location>
        <topology evidence="1">Multi-pass membrane protein</topology>
    </subcellularLocation>
</comment>
<dbReference type="PANTHER" id="PTHR23502:SF51">
    <property type="entry name" value="QUINIDINE RESISTANCE PROTEIN 1-RELATED"/>
    <property type="match status" value="1"/>
</dbReference>
<evidence type="ECO:0000259" key="8">
    <source>
        <dbReference type="PROSITE" id="PS50850"/>
    </source>
</evidence>
<dbReference type="InterPro" id="IPR011701">
    <property type="entry name" value="MFS"/>
</dbReference>
<evidence type="ECO:0000313" key="9">
    <source>
        <dbReference type="EMBL" id="KAK8223835.1"/>
    </source>
</evidence>
<feature type="compositionally biased region" description="Basic and acidic residues" evidence="6">
    <location>
        <begin position="27"/>
        <end position="45"/>
    </location>
</feature>
<evidence type="ECO:0000256" key="5">
    <source>
        <dbReference type="ARBA" id="ARBA00023136"/>
    </source>
</evidence>
<evidence type="ECO:0000256" key="1">
    <source>
        <dbReference type="ARBA" id="ARBA00004141"/>
    </source>
</evidence>
<keyword evidence="2" id="KW-0813">Transport</keyword>
<dbReference type="InterPro" id="IPR020846">
    <property type="entry name" value="MFS_dom"/>
</dbReference>
<evidence type="ECO:0000256" key="4">
    <source>
        <dbReference type="ARBA" id="ARBA00022989"/>
    </source>
</evidence>
<dbReference type="PROSITE" id="PS50850">
    <property type="entry name" value="MFS"/>
    <property type="match status" value="1"/>
</dbReference>
<comment type="caution">
    <text evidence="9">The sequence shown here is derived from an EMBL/GenBank/DDBJ whole genome shotgun (WGS) entry which is preliminary data.</text>
</comment>
<dbReference type="Pfam" id="PF07690">
    <property type="entry name" value="MFS_1"/>
    <property type="match status" value="1"/>
</dbReference>
<feature type="region of interest" description="Disordered" evidence="6">
    <location>
        <begin position="1"/>
        <end position="82"/>
    </location>
</feature>
<feature type="transmembrane region" description="Helical" evidence="7">
    <location>
        <begin position="172"/>
        <end position="191"/>
    </location>
</feature>
<keyword evidence="3 7" id="KW-0812">Transmembrane</keyword>
<dbReference type="InterPro" id="IPR036259">
    <property type="entry name" value="MFS_trans_sf"/>
</dbReference>
<dbReference type="Gene3D" id="1.20.1720.10">
    <property type="entry name" value="Multidrug resistance protein D"/>
    <property type="match status" value="1"/>
</dbReference>
<feature type="transmembrane region" description="Helical" evidence="7">
    <location>
        <begin position="230"/>
        <end position="255"/>
    </location>
</feature>
<proteinExistence type="predicted"/>
<accession>A0ABR1YA53</accession>
<feature type="transmembrane region" description="Helical" evidence="7">
    <location>
        <begin position="354"/>
        <end position="376"/>
    </location>
</feature>
<dbReference type="Gene3D" id="1.20.1250.20">
    <property type="entry name" value="MFS general substrate transporter like domains"/>
    <property type="match status" value="1"/>
</dbReference>
<evidence type="ECO:0000256" key="2">
    <source>
        <dbReference type="ARBA" id="ARBA00022448"/>
    </source>
</evidence>
<feature type="transmembrane region" description="Helical" evidence="7">
    <location>
        <begin position="446"/>
        <end position="465"/>
    </location>
</feature>
<feature type="domain" description="Major facilitator superfamily (MFS) profile" evidence="8">
    <location>
        <begin position="106"/>
        <end position="565"/>
    </location>
</feature>
<dbReference type="SUPFAM" id="SSF103473">
    <property type="entry name" value="MFS general substrate transporter"/>
    <property type="match status" value="1"/>
</dbReference>
<feature type="compositionally biased region" description="Basic and acidic residues" evidence="6">
    <location>
        <begin position="575"/>
        <end position="590"/>
    </location>
</feature>
<feature type="transmembrane region" description="Helical" evidence="7">
    <location>
        <begin position="141"/>
        <end position="160"/>
    </location>
</feature>
<name>A0ABR1YA53_9PEZI</name>
<evidence type="ECO:0000256" key="6">
    <source>
        <dbReference type="SAM" id="MobiDB-lite"/>
    </source>
</evidence>
<evidence type="ECO:0000256" key="7">
    <source>
        <dbReference type="SAM" id="Phobius"/>
    </source>
</evidence>
<dbReference type="PANTHER" id="PTHR23502">
    <property type="entry name" value="MAJOR FACILITATOR SUPERFAMILY"/>
    <property type="match status" value="1"/>
</dbReference>
<feature type="transmembrane region" description="Helical" evidence="7">
    <location>
        <begin position="514"/>
        <end position="532"/>
    </location>
</feature>
<evidence type="ECO:0000313" key="10">
    <source>
        <dbReference type="Proteomes" id="UP001492380"/>
    </source>
</evidence>